<dbReference type="Proteomes" id="UP000620124">
    <property type="component" value="Unassembled WGS sequence"/>
</dbReference>
<organism evidence="2 3">
    <name type="scientific">Mycena venus</name>
    <dbReference type="NCBI Taxonomy" id="2733690"/>
    <lineage>
        <taxon>Eukaryota</taxon>
        <taxon>Fungi</taxon>
        <taxon>Dikarya</taxon>
        <taxon>Basidiomycota</taxon>
        <taxon>Agaricomycotina</taxon>
        <taxon>Agaricomycetes</taxon>
        <taxon>Agaricomycetidae</taxon>
        <taxon>Agaricales</taxon>
        <taxon>Marasmiineae</taxon>
        <taxon>Mycenaceae</taxon>
        <taxon>Mycena</taxon>
    </lineage>
</organism>
<reference evidence="2" key="1">
    <citation type="submission" date="2020-05" db="EMBL/GenBank/DDBJ databases">
        <title>Mycena genomes resolve the evolution of fungal bioluminescence.</title>
        <authorList>
            <person name="Tsai I.J."/>
        </authorList>
    </citation>
    <scope>NUCLEOTIDE SEQUENCE</scope>
    <source>
        <strain evidence="2">CCC161011</strain>
    </source>
</reference>
<keyword evidence="1" id="KW-0732">Signal</keyword>
<evidence type="ECO:0000313" key="3">
    <source>
        <dbReference type="Proteomes" id="UP000620124"/>
    </source>
</evidence>
<dbReference type="AlphaFoldDB" id="A0A8H7CJK3"/>
<dbReference type="InterPro" id="IPR011329">
    <property type="entry name" value="Killer_tox_Kp4/SMK"/>
</dbReference>
<protein>
    <submittedName>
        <fullName evidence="2">Uncharacterized protein</fullName>
    </submittedName>
</protein>
<name>A0A8H7CJK3_9AGAR</name>
<feature type="signal peptide" evidence="1">
    <location>
        <begin position="1"/>
        <end position="18"/>
    </location>
</feature>
<comment type="caution">
    <text evidence="2">The sequence shown here is derived from an EMBL/GenBank/DDBJ whole genome shotgun (WGS) entry which is preliminary data.</text>
</comment>
<dbReference type="SUPFAM" id="SSF55221">
    <property type="entry name" value="Yeast killer toxins"/>
    <property type="match status" value="1"/>
</dbReference>
<dbReference type="EMBL" id="JACAZI010000021">
    <property type="protein sequence ID" value="KAF7338606.1"/>
    <property type="molecule type" value="Genomic_DNA"/>
</dbReference>
<evidence type="ECO:0000313" key="2">
    <source>
        <dbReference type="EMBL" id="KAF7338606.1"/>
    </source>
</evidence>
<accession>A0A8H7CJK3</accession>
<proteinExistence type="predicted"/>
<evidence type="ECO:0000256" key="1">
    <source>
        <dbReference type="SAM" id="SignalP"/>
    </source>
</evidence>
<dbReference type="GO" id="GO:0005576">
    <property type="term" value="C:extracellular region"/>
    <property type="evidence" value="ECO:0007669"/>
    <property type="project" value="InterPro"/>
</dbReference>
<feature type="chain" id="PRO_5034241208" evidence="1">
    <location>
        <begin position="19"/>
        <end position="320"/>
    </location>
</feature>
<sequence length="320" mass="33572">MLSLVAFPIAAYLTSAAGQAVPYYNPRLTGGSMLTFQNEPINIIVSALSSPEALTDRGLVNYGNALGYGDDCLGIHLGGPQAANLGDGNSWVNQTQMMREDYGSTPIGTCLETLIGGNHYRVFRQNGTLANSGALFLAASKEDPITEQHNIVPDGYNVGRDQVVSEATSGVVSFSGVDYTTTVEWVTGLLPPGVEGEGNGINHNISIDGRTAVFTITASTVDSGINCKGSSLCGTLSVASCDAAKAKIVNTTIYRTDGDAPATGVCSGHCGLFVQGTNCRYDGYTMVEAYDEIRAGSCQKCGSKRYLDGCEITMNYVSSC</sequence>
<dbReference type="InterPro" id="IPR029167">
    <property type="entry name" value="Mug117"/>
</dbReference>
<dbReference type="Gene3D" id="3.30.430.10">
    <property type="entry name" value="Killer Toxin P4, subunit A"/>
    <property type="match status" value="1"/>
</dbReference>
<dbReference type="OrthoDB" id="2310204at2759"/>
<dbReference type="Pfam" id="PF15474">
    <property type="entry name" value="MU117"/>
    <property type="match status" value="1"/>
</dbReference>
<gene>
    <name evidence="2" type="ORF">MVEN_02086900</name>
</gene>
<keyword evidence="3" id="KW-1185">Reference proteome</keyword>